<name>D4YRQ4_9LACO</name>
<keyword evidence="2" id="KW-0012">Acyltransferase</keyword>
<dbReference type="PANTHER" id="PTHR10908:SF0">
    <property type="entry name" value="SEROTONIN N-ACETYLTRANSFERASE"/>
    <property type="match status" value="1"/>
</dbReference>
<dbReference type="InterPro" id="IPR000182">
    <property type="entry name" value="GNAT_dom"/>
</dbReference>
<dbReference type="PANTHER" id="PTHR10908">
    <property type="entry name" value="SEROTONIN N-ACETYLTRANSFERASE"/>
    <property type="match status" value="1"/>
</dbReference>
<organism evidence="5 6">
    <name type="scientific">Lactobacillus amylolyticus DSM 11664</name>
    <dbReference type="NCBI Taxonomy" id="585524"/>
    <lineage>
        <taxon>Bacteria</taxon>
        <taxon>Bacillati</taxon>
        <taxon>Bacillota</taxon>
        <taxon>Bacilli</taxon>
        <taxon>Lactobacillales</taxon>
        <taxon>Lactobacillaceae</taxon>
        <taxon>Lactobacillus</taxon>
    </lineage>
</organism>
<evidence type="ECO:0000256" key="3">
    <source>
        <dbReference type="SAM" id="MobiDB-lite"/>
    </source>
</evidence>
<feature type="region of interest" description="Disordered" evidence="3">
    <location>
        <begin position="147"/>
        <end position="166"/>
    </location>
</feature>
<dbReference type="InterPro" id="IPR016181">
    <property type="entry name" value="Acyl_CoA_acyltransferase"/>
</dbReference>
<evidence type="ECO:0000256" key="2">
    <source>
        <dbReference type="ARBA" id="ARBA00023315"/>
    </source>
</evidence>
<comment type="caution">
    <text evidence="5">The sequence shown here is derived from an EMBL/GenBank/DDBJ whole genome shotgun (WGS) entry which is preliminary data.</text>
</comment>
<sequence>MKIIYRTVKKADLPTIIDLESAAFHMNKEMTEKDMIGRIENYPDTFLVAEDEETGKIVGHTFGPAFAKRYIEDKLYFKNHPNRAEDKYQMILSIVVAPEYRHRGIASHLLDKMTEIAKSQGRVAISLTCYRELFPFYESNGFVNEGKTHDLPDPDGKQSYNMLREV</sequence>
<dbReference type="PATRIC" id="fig|585524.9.peg.1159"/>
<evidence type="ECO:0000313" key="5">
    <source>
        <dbReference type="EMBL" id="EFG56134.1"/>
    </source>
</evidence>
<feature type="domain" description="N-acetyltransferase" evidence="4">
    <location>
        <begin position="3"/>
        <end position="166"/>
    </location>
</feature>
<dbReference type="CDD" id="cd04301">
    <property type="entry name" value="NAT_SF"/>
    <property type="match status" value="1"/>
</dbReference>
<keyword evidence="6" id="KW-1185">Reference proteome</keyword>
<dbReference type="Pfam" id="PF00583">
    <property type="entry name" value="Acetyltransf_1"/>
    <property type="match status" value="1"/>
</dbReference>
<dbReference type="AlphaFoldDB" id="D4YRQ4"/>
<dbReference type="EMBL" id="ADNY01000010">
    <property type="protein sequence ID" value="EFG56134.1"/>
    <property type="molecule type" value="Genomic_DNA"/>
</dbReference>
<accession>D4YRQ4</accession>
<dbReference type="InterPro" id="IPR051635">
    <property type="entry name" value="SNAT-like"/>
</dbReference>
<dbReference type="RefSeq" id="WP_006351336.1">
    <property type="nucleotide sequence ID" value="NZ_ADNY01000010.1"/>
</dbReference>
<proteinExistence type="predicted"/>
<dbReference type="OrthoDB" id="9800962at2"/>
<dbReference type="GO" id="GO:0008080">
    <property type="term" value="F:N-acetyltransferase activity"/>
    <property type="evidence" value="ECO:0007669"/>
    <property type="project" value="UniProtKB-ARBA"/>
</dbReference>
<feature type="compositionally biased region" description="Basic and acidic residues" evidence="3">
    <location>
        <begin position="147"/>
        <end position="156"/>
    </location>
</feature>
<keyword evidence="1 5" id="KW-0808">Transferase</keyword>
<reference evidence="5 6" key="1">
    <citation type="submission" date="2010-04" db="EMBL/GenBank/DDBJ databases">
        <authorList>
            <person name="Muzny D."/>
            <person name="Qin X."/>
            <person name="Deng J."/>
            <person name="Jiang H."/>
            <person name="Liu Y."/>
            <person name="Qu J."/>
            <person name="Song X.-Z."/>
            <person name="Zhang L."/>
            <person name="Thornton R."/>
            <person name="Coyle M."/>
            <person name="Francisco L."/>
            <person name="Jackson L."/>
            <person name="Javaid M."/>
            <person name="Korchina V."/>
            <person name="Kovar C."/>
            <person name="Mata R."/>
            <person name="Mathew T."/>
            <person name="Ngo R."/>
            <person name="Nguyen L."/>
            <person name="Nguyen N."/>
            <person name="Okwuonu G."/>
            <person name="Ongeri F."/>
            <person name="Pham C."/>
            <person name="Simmons D."/>
            <person name="Wilczek-Boney K."/>
            <person name="Hale W."/>
            <person name="Jakkamsetti A."/>
            <person name="Pham P."/>
            <person name="Ruth R."/>
            <person name="San Lucas F."/>
            <person name="Warren J."/>
            <person name="Zhang J."/>
            <person name="Zhao Z."/>
            <person name="Zhou C."/>
            <person name="Zhu D."/>
            <person name="Lee S."/>
            <person name="Bess C."/>
            <person name="Blankenburg K."/>
            <person name="Forbes L."/>
            <person name="Fu Q."/>
            <person name="Gubbala S."/>
            <person name="Hirani K."/>
            <person name="Jayaseelan J.C."/>
            <person name="Lara F."/>
            <person name="Munidasa M."/>
            <person name="Palculict T."/>
            <person name="Patil S."/>
            <person name="Pu L.-L."/>
            <person name="Saada N."/>
            <person name="Tang L."/>
            <person name="Weissenberger G."/>
            <person name="Zhu Y."/>
            <person name="Hemphill L."/>
            <person name="Shang Y."/>
            <person name="Youmans B."/>
            <person name="Ayvaz T."/>
            <person name="Ross M."/>
            <person name="Santibanez J."/>
            <person name="Aqrawi P."/>
            <person name="Gross S."/>
            <person name="Joshi V."/>
            <person name="Fowler G."/>
            <person name="Nazareth L."/>
            <person name="Reid J."/>
            <person name="Worley K."/>
            <person name="Petrosino J."/>
            <person name="Highlander S."/>
            <person name="Gibbs R."/>
        </authorList>
    </citation>
    <scope>NUCLEOTIDE SEQUENCE [LARGE SCALE GENOMIC DNA]</scope>
    <source>
        <strain evidence="5 6">DSM 11664</strain>
    </source>
</reference>
<evidence type="ECO:0000256" key="1">
    <source>
        <dbReference type="ARBA" id="ARBA00022679"/>
    </source>
</evidence>
<gene>
    <name evidence="5" type="ORF">HMPREF0493_0182</name>
</gene>
<dbReference type="eggNOG" id="COG0456">
    <property type="taxonomic scope" value="Bacteria"/>
</dbReference>
<evidence type="ECO:0000259" key="4">
    <source>
        <dbReference type="PROSITE" id="PS51186"/>
    </source>
</evidence>
<evidence type="ECO:0000313" key="6">
    <source>
        <dbReference type="Proteomes" id="UP000004069"/>
    </source>
</evidence>
<dbReference type="PROSITE" id="PS51186">
    <property type="entry name" value="GNAT"/>
    <property type="match status" value="1"/>
</dbReference>
<protein>
    <submittedName>
        <fullName evidence="5">Acetyltransferase, GNAT family</fullName>
    </submittedName>
</protein>
<dbReference type="SUPFAM" id="SSF55729">
    <property type="entry name" value="Acyl-CoA N-acyltransferases (Nat)"/>
    <property type="match status" value="1"/>
</dbReference>
<dbReference type="Gene3D" id="3.40.630.30">
    <property type="match status" value="1"/>
</dbReference>
<dbReference type="Proteomes" id="UP000004069">
    <property type="component" value="Unassembled WGS sequence"/>
</dbReference>